<keyword evidence="2" id="KW-0418">Kinase</keyword>
<comment type="similarity">
    <text evidence="1">Belongs to the ROK (NagC/XylR) family.</text>
</comment>
<dbReference type="EMBL" id="CP036425">
    <property type="protein sequence ID" value="QDU35256.1"/>
    <property type="molecule type" value="Genomic_DNA"/>
</dbReference>
<evidence type="ECO:0000256" key="1">
    <source>
        <dbReference type="ARBA" id="ARBA00006479"/>
    </source>
</evidence>
<dbReference type="KEGG" id="pcor:KS4_33370"/>
<dbReference type="PANTHER" id="PTHR18964:SF149">
    <property type="entry name" value="BIFUNCTIONAL UDP-N-ACETYLGLUCOSAMINE 2-EPIMERASE_N-ACETYLMANNOSAMINE KINASE"/>
    <property type="match status" value="1"/>
</dbReference>
<accession>A0A517YYF8</accession>
<dbReference type="Pfam" id="PF00480">
    <property type="entry name" value="ROK"/>
    <property type="match status" value="1"/>
</dbReference>
<keyword evidence="3" id="KW-1185">Reference proteome</keyword>
<evidence type="ECO:0000313" key="3">
    <source>
        <dbReference type="Proteomes" id="UP000317369"/>
    </source>
</evidence>
<dbReference type="Gene3D" id="3.30.420.40">
    <property type="match status" value="2"/>
</dbReference>
<dbReference type="InterPro" id="IPR043129">
    <property type="entry name" value="ATPase_NBD"/>
</dbReference>
<dbReference type="Proteomes" id="UP000317369">
    <property type="component" value="Chromosome"/>
</dbReference>
<keyword evidence="2" id="KW-0808">Transferase</keyword>
<dbReference type="AlphaFoldDB" id="A0A517YYF8"/>
<dbReference type="SUPFAM" id="SSF53067">
    <property type="entry name" value="Actin-like ATPase domain"/>
    <property type="match status" value="1"/>
</dbReference>
<evidence type="ECO:0000313" key="2">
    <source>
        <dbReference type="EMBL" id="QDU35256.1"/>
    </source>
</evidence>
<sequence length="326" mass="34156">MIELKDVISIGVDIGGSATKMSLLHGEEEVVLRGEFRSRPGLAQLGDELSEMLDVLLGMSGGGLNREDINAVGVSLAGPVNADGVLEHASNIPAMKGLMIGDWLPGVLGVDLEALALTDALSAALCEHQRNPVAGRAIYLSMGTGVGGAVLDDGIPLVITRGTPGHFGHLDVSGGEDDAPMIVGSGRGSLEAYVGANMLRQAGVPLEDPEACLEHDRMQMALGGLSRGIRILLAIYRPNYIYLMGGMSMVFEPTLPLLRTMIADGLTPAAPEQWVVERAESGPFAASIGAASVAQAKVLRNCMKHDGMSETEIRIQQASKRKAVDA</sequence>
<dbReference type="RefSeq" id="WP_145080312.1">
    <property type="nucleotide sequence ID" value="NZ_CP036425.1"/>
</dbReference>
<protein>
    <submittedName>
        <fullName evidence="2">D-allose kinase</fullName>
    </submittedName>
</protein>
<name>A0A517YYF8_9BACT</name>
<reference evidence="2 3" key="1">
    <citation type="submission" date="2019-02" db="EMBL/GenBank/DDBJ databases">
        <title>Deep-cultivation of Planctomycetes and their phenomic and genomic characterization uncovers novel biology.</title>
        <authorList>
            <person name="Wiegand S."/>
            <person name="Jogler M."/>
            <person name="Boedeker C."/>
            <person name="Pinto D."/>
            <person name="Vollmers J."/>
            <person name="Rivas-Marin E."/>
            <person name="Kohn T."/>
            <person name="Peeters S.H."/>
            <person name="Heuer A."/>
            <person name="Rast P."/>
            <person name="Oberbeckmann S."/>
            <person name="Bunk B."/>
            <person name="Jeske O."/>
            <person name="Meyerdierks A."/>
            <person name="Storesund J.E."/>
            <person name="Kallscheuer N."/>
            <person name="Luecker S."/>
            <person name="Lage O.M."/>
            <person name="Pohl T."/>
            <person name="Merkel B.J."/>
            <person name="Hornburger P."/>
            <person name="Mueller R.-W."/>
            <person name="Bruemmer F."/>
            <person name="Labrenz M."/>
            <person name="Spormann A.M."/>
            <person name="Op den Camp H."/>
            <person name="Overmann J."/>
            <person name="Amann R."/>
            <person name="Jetten M.S.M."/>
            <person name="Mascher T."/>
            <person name="Medema M.H."/>
            <person name="Devos D.P."/>
            <person name="Kaster A.-K."/>
            <person name="Ovreas L."/>
            <person name="Rohde M."/>
            <person name="Galperin M.Y."/>
            <person name="Jogler C."/>
        </authorList>
    </citation>
    <scope>NUCLEOTIDE SEQUENCE [LARGE SCALE GENOMIC DNA]</scope>
    <source>
        <strain evidence="2 3">KS4</strain>
    </source>
</reference>
<gene>
    <name evidence="2" type="ORF">KS4_33370</name>
</gene>
<dbReference type="InterPro" id="IPR000600">
    <property type="entry name" value="ROK"/>
</dbReference>
<organism evidence="2 3">
    <name type="scientific">Poriferisphaera corsica</name>
    <dbReference type="NCBI Taxonomy" id="2528020"/>
    <lineage>
        <taxon>Bacteria</taxon>
        <taxon>Pseudomonadati</taxon>
        <taxon>Planctomycetota</taxon>
        <taxon>Phycisphaerae</taxon>
        <taxon>Phycisphaerales</taxon>
        <taxon>Phycisphaeraceae</taxon>
        <taxon>Poriferisphaera</taxon>
    </lineage>
</organism>
<dbReference type="OrthoDB" id="9795247at2"/>
<dbReference type="GO" id="GO:0016301">
    <property type="term" value="F:kinase activity"/>
    <property type="evidence" value="ECO:0007669"/>
    <property type="project" value="UniProtKB-KW"/>
</dbReference>
<proteinExistence type="inferred from homology"/>
<dbReference type="PANTHER" id="PTHR18964">
    <property type="entry name" value="ROK (REPRESSOR, ORF, KINASE) FAMILY"/>
    <property type="match status" value="1"/>
</dbReference>